<feature type="transmembrane region" description="Helical" evidence="1">
    <location>
        <begin position="68"/>
        <end position="87"/>
    </location>
</feature>
<keyword evidence="1" id="KW-0812">Transmembrane</keyword>
<keyword evidence="1" id="KW-0472">Membrane</keyword>
<feature type="transmembrane region" description="Helical" evidence="1">
    <location>
        <begin position="21"/>
        <end position="48"/>
    </location>
</feature>
<sequence length="289" mass="31299">MSTIDPSAAREDRRRRQAGSAGSLAGTVAAGAFLTASGAVAGYAAAAFCDRFRVMMVNSVFSDTESTMAVWTTPFAVVGSLIAFALYTRWNHRYSGSTAGFVGVGPAPLWLLGAAAALWWATTAAWAPADVVGTAYDPVFGRHEEWGVGAWVWYTMRWWLPGTVTLLFLSSAAAGVRARMRERGRRRTLVRLLAEREPVAGEVTEVRGPASSNAERVLVRWTFAFTDDRGQRRWVERSELFPRNAAPVAGAPVRVLFDARSPDDTSRVFAAVRGGTAVADYFRPGMPTG</sequence>
<evidence type="ECO:0008006" key="4">
    <source>
        <dbReference type="Google" id="ProtNLM"/>
    </source>
</evidence>
<evidence type="ECO:0000256" key="1">
    <source>
        <dbReference type="SAM" id="Phobius"/>
    </source>
</evidence>
<dbReference type="Proteomes" id="UP000676079">
    <property type="component" value="Chromosome"/>
</dbReference>
<proteinExistence type="predicted"/>
<accession>A0ABX8BKX6</accession>
<feature type="transmembrane region" description="Helical" evidence="1">
    <location>
        <begin position="158"/>
        <end position="178"/>
    </location>
</feature>
<evidence type="ECO:0000313" key="2">
    <source>
        <dbReference type="EMBL" id="QUX21546.1"/>
    </source>
</evidence>
<reference evidence="2 3" key="1">
    <citation type="submission" date="2021-05" db="EMBL/GenBank/DDBJ databases">
        <title>Direct Submission.</title>
        <authorList>
            <person name="Li K."/>
            <person name="Gao J."/>
        </authorList>
    </citation>
    <scope>NUCLEOTIDE SEQUENCE [LARGE SCALE GENOMIC DNA]</scope>
    <source>
        <strain evidence="2 3">Mg02</strain>
    </source>
</reference>
<keyword evidence="3" id="KW-1185">Reference proteome</keyword>
<organism evidence="2 3">
    <name type="scientific">Nocardiopsis changdeensis</name>
    <dbReference type="NCBI Taxonomy" id="2831969"/>
    <lineage>
        <taxon>Bacteria</taxon>
        <taxon>Bacillati</taxon>
        <taxon>Actinomycetota</taxon>
        <taxon>Actinomycetes</taxon>
        <taxon>Streptosporangiales</taxon>
        <taxon>Nocardiopsidaceae</taxon>
        <taxon>Nocardiopsis</taxon>
    </lineage>
</organism>
<protein>
    <recommendedName>
        <fullName evidence="4">DUF3592 domain-containing protein</fullName>
    </recommendedName>
</protein>
<dbReference type="EMBL" id="CP074133">
    <property type="protein sequence ID" value="QUX21546.1"/>
    <property type="molecule type" value="Genomic_DNA"/>
</dbReference>
<feature type="transmembrane region" description="Helical" evidence="1">
    <location>
        <begin position="99"/>
        <end position="121"/>
    </location>
</feature>
<gene>
    <name evidence="2" type="ORF">KGD84_24550</name>
</gene>
<name>A0ABX8BKX6_9ACTN</name>
<keyword evidence="1" id="KW-1133">Transmembrane helix</keyword>
<evidence type="ECO:0000313" key="3">
    <source>
        <dbReference type="Proteomes" id="UP000676079"/>
    </source>
</evidence>
<dbReference type="RefSeq" id="WP_220562768.1">
    <property type="nucleotide sequence ID" value="NZ_CP074133.1"/>
</dbReference>